<dbReference type="AlphaFoldDB" id="A0A2H3JCX1"/>
<name>A0A2H3JCX1_WOLCO</name>
<feature type="compositionally biased region" description="Low complexity" evidence="1">
    <location>
        <begin position="407"/>
        <end position="423"/>
    </location>
</feature>
<keyword evidence="3" id="KW-1185">Reference proteome</keyword>
<evidence type="ECO:0000313" key="2">
    <source>
        <dbReference type="EMBL" id="PCH40046.1"/>
    </source>
</evidence>
<accession>A0A2H3JCX1</accession>
<dbReference type="EMBL" id="KB468053">
    <property type="protein sequence ID" value="PCH40046.1"/>
    <property type="molecule type" value="Genomic_DNA"/>
</dbReference>
<gene>
    <name evidence="2" type="ORF">WOLCODRAFT_16274</name>
</gene>
<evidence type="ECO:0000313" key="3">
    <source>
        <dbReference type="Proteomes" id="UP000218811"/>
    </source>
</evidence>
<protein>
    <submittedName>
        <fullName evidence="2">Uncharacterized protein</fullName>
    </submittedName>
</protein>
<dbReference type="OrthoDB" id="3270591at2759"/>
<feature type="region of interest" description="Disordered" evidence="1">
    <location>
        <begin position="373"/>
        <end position="446"/>
    </location>
</feature>
<reference evidence="2 3" key="1">
    <citation type="journal article" date="2012" name="Science">
        <title>The Paleozoic origin of enzymatic lignin decomposition reconstructed from 31 fungal genomes.</title>
        <authorList>
            <person name="Floudas D."/>
            <person name="Binder M."/>
            <person name="Riley R."/>
            <person name="Barry K."/>
            <person name="Blanchette R.A."/>
            <person name="Henrissat B."/>
            <person name="Martinez A.T."/>
            <person name="Otillar R."/>
            <person name="Spatafora J.W."/>
            <person name="Yadav J.S."/>
            <person name="Aerts A."/>
            <person name="Benoit I."/>
            <person name="Boyd A."/>
            <person name="Carlson A."/>
            <person name="Copeland A."/>
            <person name="Coutinho P.M."/>
            <person name="de Vries R.P."/>
            <person name="Ferreira P."/>
            <person name="Findley K."/>
            <person name="Foster B."/>
            <person name="Gaskell J."/>
            <person name="Glotzer D."/>
            <person name="Gorecki P."/>
            <person name="Heitman J."/>
            <person name="Hesse C."/>
            <person name="Hori C."/>
            <person name="Igarashi K."/>
            <person name="Jurgens J.A."/>
            <person name="Kallen N."/>
            <person name="Kersten P."/>
            <person name="Kohler A."/>
            <person name="Kuees U."/>
            <person name="Kumar T.K.A."/>
            <person name="Kuo A."/>
            <person name="LaButti K."/>
            <person name="Larrondo L.F."/>
            <person name="Lindquist E."/>
            <person name="Ling A."/>
            <person name="Lombard V."/>
            <person name="Lucas S."/>
            <person name="Lundell T."/>
            <person name="Martin R."/>
            <person name="McLaughlin D.J."/>
            <person name="Morgenstern I."/>
            <person name="Morin E."/>
            <person name="Murat C."/>
            <person name="Nagy L.G."/>
            <person name="Nolan M."/>
            <person name="Ohm R.A."/>
            <person name="Patyshakuliyeva A."/>
            <person name="Rokas A."/>
            <person name="Ruiz-Duenas F.J."/>
            <person name="Sabat G."/>
            <person name="Salamov A."/>
            <person name="Samejima M."/>
            <person name="Schmutz J."/>
            <person name="Slot J.C."/>
            <person name="St John F."/>
            <person name="Stenlid J."/>
            <person name="Sun H."/>
            <person name="Sun S."/>
            <person name="Syed K."/>
            <person name="Tsang A."/>
            <person name="Wiebenga A."/>
            <person name="Young D."/>
            <person name="Pisabarro A."/>
            <person name="Eastwood D.C."/>
            <person name="Martin F."/>
            <person name="Cullen D."/>
            <person name="Grigoriev I.V."/>
            <person name="Hibbett D.S."/>
        </authorList>
    </citation>
    <scope>NUCLEOTIDE SEQUENCE [LARGE SCALE GENOMIC DNA]</scope>
    <source>
        <strain evidence="2 3">MD-104</strain>
    </source>
</reference>
<organism evidence="2 3">
    <name type="scientific">Wolfiporia cocos (strain MD-104)</name>
    <name type="common">Brown rot fungus</name>
    <dbReference type="NCBI Taxonomy" id="742152"/>
    <lineage>
        <taxon>Eukaryota</taxon>
        <taxon>Fungi</taxon>
        <taxon>Dikarya</taxon>
        <taxon>Basidiomycota</taxon>
        <taxon>Agaricomycotina</taxon>
        <taxon>Agaricomycetes</taxon>
        <taxon>Polyporales</taxon>
        <taxon>Phaeolaceae</taxon>
        <taxon>Wolfiporia</taxon>
    </lineage>
</organism>
<dbReference type="Proteomes" id="UP000218811">
    <property type="component" value="Unassembled WGS sequence"/>
</dbReference>
<evidence type="ECO:0000256" key="1">
    <source>
        <dbReference type="SAM" id="MobiDB-lite"/>
    </source>
</evidence>
<proteinExistence type="predicted"/>
<sequence length="636" mass="69044">MLPNLGISEDAILPVEAGSDVTPLFKNPCGITQTPGRATVGFIAPPFREFLPGSSASEAESIDSEWGIRAFGHKQTHCGVTERRSWGGFLRFNHWAVAGQGSTPLLAREVKILHQWVITKSDVYPLKLLPHGRYSYRPVAMTWESLYSLVLSVLPFGEGRPYGRTGALFPPRLASTALRASCKGPCNGDQYPPPPLMWEDIDDDYIGDLYAPRTRPHRGKTRVMSVPPIDTASGSGPWLMHIGGRVANEKNLGGWMYGQLTIAQQLYKLDAEGNSSLADWLAGMVQALEGVKLGLLNTLDTIDELTSPHTGAVVATINKLYHHTHHILDHFPDQECPTPATAASAPTPANPLSEALASLKQISEHLDAIEAGPQKWSDTHPIPTHDDPTASTSGRRQGGNAPKHSYAAVTTKAPKTPATGTNAQPVGVPQPSPTAPDTNSTATPKAATCTHQRWVVRFGRRSPDIIHGKHPRILCLELTRALTTVPTAKQVQVLGIEHTSIGNLIITFTPDSPHSRIEHHIGVVHTALDLPEYAVIGPDSPWTKVVLHRVATWAHPGAPLFDSDTLLTELKRNPHLAKLTITQPPRWISIPDTLHDKSFSSISVAVEDLDLKHCPTLLKSTTFMFGSTVTFSPPLS</sequence>